<evidence type="ECO:0000259" key="3">
    <source>
        <dbReference type="Pfam" id="PF05368"/>
    </source>
</evidence>
<dbReference type="InterPro" id="IPR051164">
    <property type="entry name" value="NmrA-like_oxidored"/>
</dbReference>
<reference evidence="4 5" key="1">
    <citation type="journal article" date="2016" name="Mol. Biol. Evol.">
        <title>Comparative Genomics of Early-Diverging Mushroom-Forming Fungi Provides Insights into the Origins of Lignocellulose Decay Capabilities.</title>
        <authorList>
            <person name="Nagy L.G."/>
            <person name="Riley R."/>
            <person name="Tritt A."/>
            <person name="Adam C."/>
            <person name="Daum C."/>
            <person name="Floudas D."/>
            <person name="Sun H."/>
            <person name="Yadav J.S."/>
            <person name="Pangilinan J."/>
            <person name="Larsson K.H."/>
            <person name="Matsuura K."/>
            <person name="Barry K."/>
            <person name="Labutti K."/>
            <person name="Kuo R."/>
            <person name="Ohm R.A."/>
            <person name="Bhattacharya S.S."/>
            <person name="Shirouzu T."/>
            <person name="Yoshinaga Y."/>
            <person name="Martin F.M."/>
            <person name="Grigoriev I.V."/>
            <person name="Hibbett D.S."/>
        </authorList>
    </citation>
    <scope>NUCLEOTIDE SEQUENCE [LARGE SCALE GENOMIC DNA]</scope>
    <source>
        <strain evidence="4 5">93-53</strain>
    </source>
</reference>
<dbReference type="EMBL" id="KV427654">
    <property type="protein sequence ID" value="KZT02264.1"/>
    <property type="molecule type" value="Genomic_DNA"/>
</dbReference>
<protein>
    <submittedName>
        <fullName evidence="4">NAD(P)-binding protein</fullName>
    </submittedName>
</protein>
<evidence type="ECO:0000256" key="1">
    <source>
        <dbReference type="ARBA" id="ARBA00006328"/>
    </source>
</evidence>
<dbReference type="RefSeq" id="XP_040760004.1">
    <property type="nucleotide sequence ID" value="XM_040909833.1"/>
</dbReference>
<gene>
    <name evidence="4" type="ORF">LAESUDRAFT_730449</name>
</gene>
<keyword evidence="2" id="KW-0521">NADP</keyword>
<feature type="domain" description="NmrA-like" evidence="3">
    <location>
        <begin position="4"/>
        <end position="263"/>
    </location>
</feature>
<dbReference type="OrthoDB" id="300709at2759"/>
<dbReference type="AlphaFoldDB" id="A0A165C5Z5"/>
<keyword evidence="5" id="KW-1185">Reference proteome</keyword>
<dbReference type="InterPro" id="IPR008030">
    <property type="entry name" value="NmrA-like"/>
</dbReference>
<dbReference type="GeneID" id="63826862"/>
<dbReference type="PANTHER" id="PTHR42748">
    <property type="entry name" value="NITROGEN METABOLITE REPRESSION PROTEIN NMRA FAMILY MEMBER"/>
    <property type="match status" value="1"/>
</dbReference>
<comment type="similarity">
    <text evidence="1">Belongs to the NmrA-type oxidoreductase family.</text>
</comment>
<name>A0A165C5Z5_9APHY</name>
<dbReference type="Gene3D" id="3.90.25.10">
    <property type="entry name" value="UDP-galactose 4-epimerase, domain 1"/>
    <property type="match status" value="1"/>
</dbReference>
<dbReference type="Proteomes" id="UP000076871">
    <property type="component" value="Unassembled WGS sequence"/>
</dbReference>
<sequence>MNSKKIILVIGATGAQGLAVIDKLLGPCEDGTPSPYAIRGLTRDPSSRRARALAAKGVELVQGRFDDFKAVAYALKGVYGAWINIDGFSVGEMKEDFLGMRIFELAEQAGVKHYVWSSLDYASKLGHWDPQYKCQHYDAKGRIADWMKAQPSLVGDKTMSWSIVTSGPYMDMLFNMMFGPWKKREDGTVVFVTPIGKGHVPMIALSDLGWWARYTFDHRAETSGVDLKVASDWVGYDYIKSTFEKVTGQKAEVIHLPLDKYFDLYENADRPVSNEEKVGEGSITWRQNFSGWYSLWRDDIVKRDVEWIRKVHPTGHTLESWMREQNYGEELWQKMSLLKNNEDGKVTKPNKARVDAL</sequence>
<evidence type="ECO:0000313" key="4">
    <source>
        <dbReference type="EMBL" id="KZT02264.1"/>
    </source>
</evidence>
<dbReference type="InParanoid" id="A0A165C5Z5"/>
<dbReference type="SUPFAM" id="SSF51735">
    <property type="entry name" value="NAD(P)-binding Rossmann-fold domains"/>
    <property type="match status" value="1"/>
</dbReference>
<dbReference type="PANTHER" id="PTHR42748:SF14">
    <property type="entry name" value="SNOAL-LIKE DOMAIN-CONTAINING PROTEIN"/>
    <property type="match status" value="1"/>
</dbReference>
<dbReference type="CDD" id="cd05251">
    <property type="entry name" value="NmrA_like_SDR_a"/>
    <property type="match status" value="1"/>
</dbReference>
<proteinExistence type="inferred from homology"/>
<evidence type="ECO:0000313" key="5">
    <source>
        <dbReference type="Proteomes" id="UP000076871"/>
    </source>
</evidence>
<dbReference type="STRING" id="1314785.A0A165C5Z5"/>
<dbReference type="Gene3D" id="3.40.50.720">
    <property type="entry name" value="NAD(P)-binding Rossmann-like Domain"/>
    <property type="match status" value="1"/>
</dbReference>
<dbReference type="InterPro" id="IPR036291">
    <property type="entry name" value="NAD(P)-bd_dom_sf"/>
</dbReference>
<organism evidence="4 5">
    <name type="scientific">Laetiporus sulphureus 93-53</name>
    <dbReference type="NCBI Taxonomy" id="1314785"/>
    <lineage>
        <taxon>Eukaryota</taxon>
        <taxon>Fungi</taxon>
        <taxon>Dikarya</taxon>
        <taxon>Basidiomycota</taxon>
        <taxon>Agaricomycotina</taxon>
        <taxon>Agaricomycetes</taxon>
        <taxon>Polyporales</taxon>
        <taxon>Laetiporus</taxon>
    </lineage>
</organism>
<evidence type="ECO:0000256" key="2">
    <source>
        <dbReference type="ARBA" id="ARBA00022857"/>
    </source>
</evidence>
<accession>A0A165C5Z5</accession>
<dbReference type="GO" id="GO:0005634">
    <property type="term" value="C:nucleus"/>
    <property type="evidence" value="ECO:0007669"/>
    <property type="project" value="TreeGrafter"/>
</dbReference>
<dbReference type="Pfam" id="PF05368">
    <property type="entry name" value="NmrA"/>
    <property type="match status" value="1"/>
</dbReference>